<keyword evidence="2" id="KW-1185">Reference proteome</keyword>
<evidence type="ECO:0000313" key="2">
    <source>
        <dbReference type="Proteomes" id="UP000005326"/>
    </source>
</evidence>
<dbReference type="EMBL" id="ABCA03000055">
    <property type="protein sequence ID" value="EDR99679.1"/>
    <property type="molecule type" value="Genomic_DNA"/>
</dbReference>
<dbReference type="AlphaFoldDB" id="B0MSB1"/>
<protein>
    <submittedName>
        <fullName evidence="1">Uncharacterized protein</fullName>
    </submittedName>
</protein>
<comment type="caution">
    <text evidence="1">The sequence shown here is derived from an EMBL/GenBank/DDBJ whole genome shotgun (WGS) entry which is preliminary data.</text>
</comment>
<accession>B0MSB1</accession>
<sequence>MQRLGSADISVLAFGTPVPVFSPFPGKGAFGKDAEIRTHRALQEAKPSECRKGDRDSKSEVCFKNRLFLQVDIILP</sequence>
<evidence type="ECO:0000313" key="1">
    <source>
        <dbReference type="EMBL" id="EDR99679.1"/>
    </source>
</evidence>
<gene>
    <name evidence="1" type="ORF">EUBSIR_02751</name>
</gene>
<reference evidence="1" key="1">
    <citation type="submission" date="2007-10" db="EMBL/GenBank/DDBJ databases">
        <authorList>
            <person name="Fulton L."/>
            <person name="Clifton S."/>
            <person name="Fulton B."/>
            <person name="Xu J."/>
            <person name="Minx P."/>
            <person name="Pepin K.H."/>
            <person name="Johnson M."/>
            <person name="Thiruvilangam P."/>
            <person name="Bhonagiri V."/>
            <person name="Nash W.E."/>
            <person name="Mardis E.R."/>
            <person name="Wilson R.K."/>
        </authorList>
    </citation>
    <scope>NUCLEOTIDE SEQUENCE [LARGE SCALE GENOMIC DNA]</scope>
    <source>
        <strain evidence="1">DSM 15702</strain>
    </source>
</reference>
<dbReference type="Proteomes" id="UP000005326">
    <property type="component" value="Unassembled WGS sequence"/>
</dbReference>
<name>B0MSB1_9FIRM</name>
<proteinExistence type="predicted"/>
<reference evidence="1" key="2">
    <citation type="submission" date="2014-06" db="EMBL/GenBank/DDBJ databases">
        <title>Draft genome sequence of Eubacterium siraeum (DSM 15702).</title>
        <authorList>
            <person name="Sudarsanam P."/>
            <person name="Ley R."/>
            <person name="Guruge J."/>
            <person name="Turnbaugh P.J."/>
            <person name="Mahowald M."/>
            <person name="Liep D."/>
            <person name="Gordon J."/>
        </authorList>
    </citation>
    <scope>NUCLEOTIDE SEQUENCE</scope>
    <source>
        <strain evidence="1">DSM 15702</strain>
    </source>
</reference>
<organism evidence="1 2">
    <name type="scientific">[Eubacterium] siraeum DSM 15702</name>
    <dbReference type="NCBI Taxonomy" id="428128"/>
    <lineage>
        <taxon>Bacteria</taxon>
        <taxon>Bacillati</taxon>
        <taxon>Bacillota</taxon>
        <taxon>Clostridia</taxon>
        <taxon>Eubacteriales</taxon>
        <taxon>Oscillospiraceae</taxon>
        <taxon>Oscillospiraceae incertae sedis</taxon>
    </lineage>
</organism>